<keyword evidence="2" id="KW-0238">DNA-binding</keyword>
<dbReference type="SUPFAM" id="SSF48008">
    <property type="entry name" value="GntR ligand-binding domain-like"/>
    <property type="match status" value="1"/>
</dbReference>
<keyword evidence="1" id="KW-0805">Transcription regulation</keyword>
<feature type="domain" description="HTH gntR-type" evidence="4">
    <location>
        <begin position="8"/>
        <end position="75"/>
    </location>
</feature>
<keyword evidence="6" id="KW-1185">Reference proteome</keyword>
<dbReference type="RefSeq" id="WP_305962671.1">
    <property type="nucleotide sequence ID" value="NZ_JAVAMQ010000005.1"/>
</dbReference>
<evidence type="ECO:0000256" key="1">
    <source>
        <dbReference type="ARBA" id="ARBA00023015"/>
    </source>
</evidence>
<dbReference type="PROSITE" id="PS50949">
    <property type="entry name" value="HTH_GNTR"/>
    <property type="match status" value="1"/>
</dbReference>
<dbReference type="Proteomes" id="UP001224997">
    <property type="component" value="Unassembled WGS sequence"/>
</dbReference>
<evidence type="ECO:0000259" key="4">
    <source>
        <dbReference type="PROSITE" id="PS50949"/>
    </source>
</evidence>
<dbReference type="PANTHER" id="PTHR43537:SF45">
    <property type="entry name" value="GNTR FAMILY REGULATORY PROTEIN"/>
    <property type="match status" value="1"/>
</dbReference>
<dbReference type="Gene3D" id="1.10.10.10">
    <property type="entry name" value="Winged helix-like DNA-binding domain superfamily/Winged helix DNA-binding domain"/>
    <property type="match status" value="1"/>
</dbReference>
<dbReference type="SMART" id="SM00345">
    <property type="entry name" value="HTH_GNTR"/>
    <property type="match status" value="1"/>
</dbReference>
<name>A0ABT9JAH7_9RHOB</name>
<reference evidence="5 6" key="1">
    <citation type="submission" date="2023-08" db="EMBL/GenBank/DDBJ databases">
        <authorList>
            <person name="Park J.-S."/>
        </authorList>
    </citation>
    <scope>NUCLEOTIDE SEQUENCE [LARGE SCALE GENOMIC DNA]</scope>
    <source>
        <strain evidence="5 6">2205BS29-5</strain>
    </source>
</reference>
<dbReference type="InterPro" id="IPR008920">
    <property type="entry name" value="TF_FadR/GntR_C"/>
</dbReference>
<protein>
    <submittedName>
        <fullName evidence="5">GntR family transcriptional regulator</fullName>
    </submittedName>
</protein>
<keyword evidence="3" id="KW-0804">Transcription</keyword>
<dbReference type="InterPro" id="IPR000524">
    <property type="entry name" value="Tscrpt_reg_HTH_GntR"/>
</dbReference>
<dbReference type="InterPro" id="IPR036390">
    <property type="entry name" value="WH_DNA-bd_sf"/>
</dbReference>
<evidence type="ECO:0000256" key="2">
    <source>
        <dbReference type="ARBA" id="ARBA00023125"/>
    </source>
</evidence>
<organism evidence="5 6">
    <name type="scientific">Paracoccus spongiarum</name>
    <dbReference type="NCBI Taxonomy" id="3064387"/>
    <lineage>
        <taxon>Bacteria</taxon>
        <taxon>Pseudomonadati</taxon>
        <taxon>Pseudomonadota</taxon>
        <taxon>Alphaproteobacteria</taxon>
        <taxon>Rhodobacterales</taxon>
        <taxon>Paracoccaceae</taxon>
        <taxon>Paracoccus</taxon>
    </lineage>
</organism>
<gene>
    <name evidence="5" type="ORF">Q5Y72_06910</name>
</gene>
<dbReference type="PANTHER" id="PTHR43537">
    <property type="entry name" value="TRANSCRIPTIONAL REGULATOR, GNTR FAMILY"/>
    <property type="match status" value="1"/>
</dbReference>
<evidence type="ECO:0000313" key="6">
    <source>
        <dbReference type="Proteomes" id="UP001224997"/>
    </source>
</evidence>
<sequence length="241" mass="26739">MQPARRKRSRADMIHDALRQMIVTLELRPRQALPEKDLCARFDTSRTPLREAILRLAEHGLVTIAPQHGTFVAGISPRAVRQAHFLRESLEVPVIRRLTGQPGADLTEAADILTQQKILAARNDQAGFLLLDDRFHEALFTAAGLGELWAVIHAKKGHLDRIRFIQGNMRGSVQVPLVQHVEILEAVRRGAAPEAEALMRAHVAGSLSFLERSLHSHPDLFDADPPEGAELAHRATMDQTG</sequence>
<dbReference type="InterPro" id="IPR036388">
    <property type="entry name" value="WH-like_DNA-bd_sf"/>
</dbReference>
<comment type="caution">
    <text evidence="5">The sequence shown here is derived from an EMBL/GenBank/DDBJ whole genome shotgun (WGS) entry which is preliminary data.</text>
</comment>
<accession>A0ABT9JAH7</accession>
<dbReference type="CDD" id="cd07377">
    <property type="entry name" value="WHTH_GntR"/>
    <property type="match status" value="1"/>
</dbReference>
<dbReference type="Pfam" id="PF07729">
    <property type="entry name" value="FCD"/>
    <property type="match status" value="1"/>
</dbReference>
<dbReference type="InterPro" id="IPR011711">
    <property type="entry name" value="GntR_C"/>
</dbReference>
<dbReference type="Gene3D" id="1.20.120.530">
    <property type="entry name" value="GntR ligand-binding domain-like"/>
    <property type="match status" value="1"/>
</dbReference>
<dbReference type="SUPFAM" id="SSF46785">
    <property type="entry name" value="Winged helix' DNA-binding domain"/>
    <property type="match status" value="1"/>
</dbReference>
<dbReference type="Pfam" id="PF00392">
    <property type="entry name" value="GntR"/>
    <property type="match status" value="1"/>
</dbReference>
<dbReference type="SMART" id="SM00895">
    <property type="entry name" value="FCD"/>
    <property type="match status" value="1"/>
</dbReference>
<dbReference type="EMBL" id="JAVAMQ010000005">
    <property type="protein sequence ID" value="MDP5306817.1"/>
    <property type="molecule type" value="Genomic_DNA"/>
</dbReference>
<evidence type="ECO:0000256" key="3">
    <source>
        <dbReference type="ARBA" id="ARBA00023163"/>
    </source>
</evidence>
<evidence type="ECO:0000313" key="5">
    <source>
        <dbReference type="EMBL" id="MDP5306817.1"/>
    </source>
</evidence>
<proteinExistence type="predicted"/>